<reference evidence="3" key="1">
    <citation type="submission" date="2017-11" db="EMBL/GenBank/DDBJ databases">
        <authorList>
            <person name="Kuznetsova I."/>
            <person name="Sazanova A."/>
            <person name="Chirak E."/>
            <person name="Safronova V."/>
            <person name="Willems A."/>
        </authorList>
    </citation>
    <scope>NUCLEOTIDE SEQUENCE [LARGE SCALE GENOMIC DNA]</scope>
    <source>
        <strain evidence="3">PEPV15</strain>
    </source>
</reference>
<name>A0A2P7APF0_9HYPH</name>
<protein>
    <submittedName>
        <fullName evidence="2">ABC transporter</fullName>
    </submittedName>
</protein>
<keyword evidence="3" id="KW-1185">Reference proteome</keyword>
<comment type="caution">
    <text evidence="2">The sequence shown here is derived from an EMBL/GenBank/DDBJ whole genome shotgun (WGS) entry which is preliminary data.</text>
</comment>
<gene>
    <name evidence="2" type="ORF">CU100_20865</name>
</gene>
<dbReference type="PANTHER" id="PTHR35271">
    <property type="entry name" value="ABC TRANSPORTER, SUBSTRATE-BINDING LIPOPROTEIN-RELATED"/>
    <property type="match status" value="1"/>
</dbReference>
<feature type="chain" id="PRO_5015124416" evidence="1">
    <location>
        <begin position="28"/>
        <end position="324"/>
    </location>
</feature>
<feature type="signal peptide" evidence="1">
    <location>
        <begin position="1"/>
        <end position="27"/>
    </location>
</feature>
<dbReference type="SUPFAM" id="SSF53822">
    <property type="entry name" value="Periplasmic binding protein-like I"/>
    <property type="match status" value="1"/>
</dbReference>
<dbReference type="AlphaFoldDB" id="A0A2P7APF0"/>
<keyword evidence="1" id="KW-0732">Signal</keyword>
<evidence type="ECO:0000313" key="3">
    <source>
        <dbReference type="Proteomes" id="UP000241158"/>
    </source>
</evidence>
<dbReference type="Gene3D" id="3.40.50.2300">
    <property type="match status" value="2"/>
</dbReference>
<dbReference type="RefSeq" id="WP_106718498.1">
    <property type="nucleotide sequence ID" value="NZ_JACHXT010000001.1"/>
</dbReference>
<dbReference type="EMBL" id="PGGN01000004">
    <property type="protein sequence ID" value="PSH56073.1"/>
    <property type="molecule type" value="Genomic_DNA"/>
</dbReference>
<dbReference type="OrthoDB" id="9776955at2"/>
<dbReference type="Proteomes" id="UP000241158">
    <property type="component" value="Unassembled WGS sequence"/>
</dbReference>
<dbReference type="InterPro" id="IPR028082">
    <property type="entry name" value="Peripla_BP_I"/>
</dbReference>
<proteinExistence type="predicted"/>
<sequence>MIGTKYVVRTALAAVLGMGLGLGTASAETKIGIAQFGKHPQLDETVTAFKAELTKLGVADAVYDELQVNFDATLIPQMVTKLVSSNPKLILAVTTPVAQGARQIVGNSATPVVFAAVTDPVAAKLTPSWDAGDTGMTGASDLQDVNSVVKFVKKLLPDAKRLAYLYNPGEDNDVAVLALIKEAAKAEGLELVEVGLDNTNDIPIRVSSLAGKADVIYVPGSNLVQPAVPAVAAAALSVNIPIVNASAQAVRDGLVAAAFEVSYTKVGQNAAKLASEIIAGKSPASLAPIKPTYEDHTALINEAVLAKTGQKVPDSLKDCECFAK</sequence>
<evidence type="ECO:0000313" key="2">
    <source>
        <dbReference type="EMBL" id="PSH56073.1"/>
    </source>
</evidence>
<organism evidence="2 3">
    <name type="scientific">Phyllobacterium endophyticum</name>
    <dbReference type="NCBI Taxonomy" id="1149773"/>
    <lineage>
        <taxon>Bacteria</taxon>
        <taxon>Pseudomonadati</taxon>
        <taxon>Pseudomonadota</taxon>
        <taxon>Alphaproteobacteria</taxon>
        <taxon>Hyphomicrobiales</taxon>
        <taxon>Phyllobacteriaceae</taxon>
        <taxon>Phyllobacterium</taxon>
    </lineage>
</organism>
<dbReference type="PANTHER" id="PTHR35271:SF1">
    <property type="entry name" value="ABC TRANSPORTER, SUBSTRATE-BINDING LIPOPROTEIN"/>
    <property type="match status" value="1"/>
</dbReference>
<dbReference type="CDD" id="cd06325">
    <property type="entry name" value="PBP1_ABC_unchar_transporter"/>
    <property type="match status" value="1"/>
</dbReference>
<evidence type="ECO:0000256" key="1">
    <source>
        <dbReference type="SAM" id="SignalP"/>
    </source>
</evidence>
<dbReference type="Pfam" id="PF04392">
    <property type="entry name" value="ABC_sub_bind"/>
    <property type="match status" value="1"/>
</dbReference>
<dbReference type="InterPro" id="IPR007487">
    <property type="entry name" value="ABC_transpt-TYRBP-like"/>
</dbReference>
<accession>A0A2P7APF0</accession>